<dbReference type="SUPFAM" id="SSF89392">
    <property type="entry name" value="Prokaryotic lipoproteins and lipoprotein localization factors"/>
    <property type="match status" value="1"/>
</dbReference>
<dbReference type="InterPro" id="IPR004564">
    <property type="entry name" value="OM_lipoprot_carrier_LolA-like"/>
</dbReference>
<proteinExistence type="predicted"/>
<dbReference type="InterPro" id="IPR029046">
    <property type="entry name" value="LolA/LolB/LppX"/>
</dbReference>
<dbReference type="EMBL" id="FNBA01000001">
    <property type="protein sequence ID" value="SDE54759.1"/>
    <property type="molecule type" value="Genomic_DNA"/>
</dbReference>
<name>A0A1G7DTA9_9FLAO</name>
<gene>
    <name evidence="3" type="ORF">SAMN05421855_1011158</name>
</gene>
<keyword evidence="4" id="KW-1185">Reference proteome</keyword>
<dbReference type="AlphaFoldDB" id="A0A1G7DTA9"/>
<evidence type="ECO:0000256" key="1">
    <source>
        <dbReference type="ARBA" id="ARBA00022729"/>
    </source>
</evidence>
<dbReference type="Pfam" id="PF03548">
    <property type="entry name" value="LolA"/>
    <property type="match status" value="1"/>
</dbReference>
<dbReference type="STRING" id="227084.SAMN05421855_1011158"/>
<organism evidence="3 4">
    <name type="scientific">Ulvibacter litoralis</name>
    <dbReference type="NCBI Taxonomy" id="227084"/>
    <lineage>
        <taxon>Bacteria</taxon>
        <taxon>Pseudomonadati</taxon>
        <taxon>Bacteroidota</taxon>
        <taxon>Flavobacteriia</taxon>
        <taxon>Flavobacteriales</taxon>
        <taxon>Flavobacteriaceae</taxon>
        <taxon>Ulvibacter</taxon>
    </lineage>
</organism>
<reference evidence="3 4" key="1">
    <citation type="submission" date="2016-10" db="EMBL/GenBank/DDBJ databases">
        <authorList>
            <person name="de Groot N.N."/>
        </authorList>
    </citation>
    <scope>NUCLEOTIDE SEQUENCE [LARGE SCALE GENOMIC DNA]</scope>
    <source>
        <strain evidence="3 4">DSM 16195</strain>
    </source>
</reference>
<dbReference type="RefSeq" id="WP_093141674.1">
    <property type="nucleotide sequence ID" value="NZ_BMWO01000001.1"/>
</dbReference>
<evidence type="ECO:0000256" key="2">
    <source>
        <dbReference type="SAM" id="SignalP"/>
    </source>
</evidence>
<keyword evidence="1 2" id="KW-0732">Signal</keyword>
<feature type="signal peptide" evidence="2">
    <location>
        <begin position="1"/>
        <end position="18"/>
    </location>
</feature>
<protein>
    <submittedName>
        <fullName evidence="3">Outer membrane lipoprotein carrier protein</fullName>
    </submittedName>
</protein>
<dbReference type="OrthoDB" id="1027451at2"/>
<dbReference type="CDD" id="cd16325">
    <property type="entry name" value="LolA"/>
    <property type="match status" value="1"/>
</dbReference>
<evidence type="ECO:0000313" key="3">
    <source>
        <dbReference type="EMBL" id="SDE54759.1"/>
    </source>
</evidence>
<dbReference type="PANTHER" id="PTHR35869">
    <property type="entry name" value="OUTER-MEMBRANE LIPOPROTEIN CARRIER PROTEIN"/>
    <property type="match status" value="1"/>
</dbReference>
<dbReference type="Gene3D" id="2.50.20.10">
    <property type="entry name" value="Lipoprotein localisation LolA/LolB/LppX"/>
    <property type="match status" value="1"/>
</dbReference>
<keyword evidence="3" id="KW-0449">Lipoprotein</keyword>
<evidence type="ECO:0000313" key="4">
    <source>
        <dbReference type="Proteomes" id="UP000199321"/>
    </source>
</evidence>
<feature type="chain" id="PRO_5011528893" evidence="2">
    <location>
        <begin position="19"/>
        <end position="208"/>
    </location>
</feature>
<dbReference type="PANTHER" id="PTHR35869:SF1">
    <property type="entry name" value="OUTER-MEMBRANE LIPOPROTEIN CARRIER PROTEIN"/>
    <property type="match status" value="1"/>
</dbReference>
<sequence length="208" mass="23517">MRKYLFILVLVCSSVLFGQEVTMNASEIIAFKKQVQTTASATKTITSDFVQYKHLDFLDNDIETSGKLVFKSPDLVKWEYTNPYQYTVVFKEDQLLINDGGTKSNVDIGSSKLFKKLSELIVNSVKGTLFDTADFDVSYLKTNGENKVIFTPKDKKMAGYIASFELLFTKEDATVTEVKMVEPSEDFTRIVFTNRIVNSNVNDAVFTN</sequence>
<dbReference type="Proteomes" id="UP000199321">
    <property type="component" value="Unassembled WGS sequence"/>
</dbReference>
<accession>A0A1G7DTA9</accession>